<evidence type="ECO:0000313" key="3">
    <source>
        <dbReference type="EMBL" id="EON30823.1"/>
    </source>
</evidence>
<keyword evidence="2" id="KW-0472">Membrane</keyword>
<dbReference type="AlphaFoldDB" id="R7Y447"/>
<keyword evidence="2" id="KW-0812">Transmembrane</keyword>
<organism evidence="3 4">
    <name type="scientific">Gordonia terrae C-6</name>
    <dbReference type="NCBI Taxonomy" id="1316928"/>
    <lineage>
        <taxon>Bacteria</taxon>
        <taxon>Bacillati</taxon>
        <taxon>Actinomycetota</taxon>
        <taxon>Actinomycetes</taxon>
        <taxon>Mycobacteriales</taxon>
        <taxon>Gordoniaceae</taxon>
        <taxon>Gordonia</taxon>
    </lineage>
</organism>
<dbReference type="EMBL" id="AQPW01000038">
    <property type="protein sequence ID" value="EON30823.1"/>
    <property type="molecule type" value="Genomic_DNA"/>
</dbReference>
<feature type="transmembrane region" description="Helical" evidence="2">
    <location>
        <begin position="43"/>
        <end position="60"/>
    </location>
</feature>
<feature type="compositionally biased region" description="Basic and acidic residues" evidence="1">
    <location>
        <begin position="223"/>
        <end position="232"/>
    </location>
</feature>
<name>R7Y447_9ACTN</name>
<feature type="region of interest" description="Disordered" evidence="1">
    <location>
        <begin position="208"/>
        <end position="232"/>
    </location>
</feature>
<proteinExistence type="predicted"/>
<comment type="caution">
    <text evidence="3">The sequence shown here is derived from an EMBL/GenBank/DDBJ whole genome shotgun (WGS) entry which is preliminary data.</text>
</comment>
<sequence>MGVAAATLFGLILVGLVLAGATLDDHVPWNRLDFGNVPTWLSAVFSLLALGGIIFAALTYRINQQIRHDEEANQARLVLPTLNGFTHTGLADSRRTLSIEIGCSPTVYNGSTQPILFVDVLSVVAHLKSDPARVHAVRLSRAPGSPAGGANTLIPAHNHGKAETWIGTMTGQALDSLTDGVAFSIAARFTDAHGREWERLDNFAPHRNLATDESRQPPSELVALHRDSPAPH</sequence>
<protein>
    <submittedName>
        <fullName evidence="3">Uncharacterized protein</fullName>
    </submittedName>
</protein>
<evidence type="ECO:0000256" key="1">
    <source>
        <dbReference type="SAM" id="MobiDB-lite"/>
    </source>
</evidence>
<gene>
    <name evidence="3" type="ORF">GTC6_20535</name>
</gene>
<keyword evidence="2" id="KW-1133">Transmembrane helix</keyword>
<dbReference type="Proteomes" id="UP000013569">
    <property type="component" value="Unassembled WGS sequence"/>
</dbReference>
<reference evidence="3 4" key="1">
    <citation type="journal article" date="2013" name="Genome Announc.">
        <title>Draft Genome Sequence of a Benzothiophene-Desulfurizing Bacterium, Gordona terrae Strain C-6.</title>
        <authorList>
            <person name="Wang W."/>
            <person name="Ma T."/>
            <person name="Ren Y."/>
            <person name="Li G."/>
        </authorList>
    </citation>
    <scope>NUCLEOTIDE SEQUENCE [LARGE SCALE GENOMIC DNA]</scope>
    <source>
        <strain evidence="3 4">C-6</strain>
    </source>
</reference>
<accession>R7Y447</accession>
<evidence type="ECO:0000313" key="4">
    <source>
        <dbReference type="Proteomes" id="UP000013569"/>
    </source>
</evidence>
<evidence type="ECO:0000256" key="2">
    <source>
        <dbReference type="SAM" id="Phobius"/>
    </source>
</evidence>